<accession>A0A318S188</accession>
<organism evidence="2 3">
    <name type="scientific">Deinococcus yavapaiensis KR-236</name>
    <dbReference type="NCBI Taxonomy" id="694435"/>
    <lineage>
        <taxon>Bacteria</taxon>
        <taxon>Thermotogati</taxon>
        <taxon>Deinococcota</taxon>
        <taxon>Deinococci</taxon>
        <taxon>Deinococcales</taxon>
        <taxon>Deinococcaceae</taxon>
        <taxon>Deinococcus</taxon>
    </lineage>
</organism>
<dbReference type="EMBL" id="QJSX01000015">
    <property type="protein sequence ID" value="PYE51085.1"/>
    <property type="molecule type" value="Genomic_DNA"/>
</dbReference>
<name>A0A318S188_9DEIO</name>
<reference evidence="2 3" key="1">
    <citation type="submission" date="2018-06" db="EMBL/GenBank/DDBJ databases">
        <title>Genomic Encyclopedia of Type Strains, Phase IV (KMG-IV): sequencing the most valuable type-strain genomes for metagenomic binning, comparative biology and taxonomic classification.</title>
        <authorList>
            <person name="Goeker M."/>
        </authorList>
    </citation>
    <scope>NUCLEOTIDE SEQUENCE [LARGE SCALE GENOMIC DNA]</scope>
    <source>
        <strain evidence="2 3">DSM 18048</strain>
    </source>
</reference>
<dbReference type="AlphaFoldDB" id="A0A318S188"/>
<feature type="region of interest" description="Disordered" evidence="1">
    <location>
        <begin position="114"/>
        <end position="160"/>
    </location>
</feature>
<feature type="compositionally biased region" description="Basic and acidic residues" evidence="1">
    <location>
        <begin position="144"/>
        <end position="160"/>
    </location>
</feature>
<evidence type="ECO:0000256" key="1">
    <source>
        <dbReference type="SAM" id="MobiDB-lite"/>
    </source>
</evidence>
<protein>
    <submittedName>
        <fullName evidence="2">Uncharacterized protein</fullName>
    </submittedName>
</protein>
<dbReference type="RefSeq" id="WP_245901090.1">
    <property type="nucleotide sequence ID" value="NZ_QJSX01000015.1"/>
</dbReference>
<proteinExistence type="predicted"/>
<comment type="caution">
    <text evidence="2">The sequence shown here is derived from an EMBL/GenBank/DDBJ whole genome shotgun (WGS) entry which is preliminary data.</text>
</comment>
<gene>
    <name evidence="2" type="ORF">DES52_11517</name>
</gene>
<sequence>MHSDLAAVRAALSGSASGRDVRFAMLEVRGDRALVTAILRPDAVFAALTERFDEQWDLGYDVVSVSPTVVRCRLAFLGRFRDGLGTGADIEAARLVALTDAVRSWEMTPEGFRAEPQWVEYDPEEGPNIDELGDDDSASQARAEPPESPRDPQMEKAKKHIDDLMDQLRDRGLGKQASVVIARHGGYGKDLEDSRRVYAELKALLKT</sequence>
<keyword evidence="3" id="KW-1185">Reference proteome</keyword>
<dbReference type="Proteomes" id="UP000248326">
    <property type="component" value="Unassembled WGS sequence"/>
</dbReference>
<evidence type="ECO:0000313" key="2">
    <source>
        <dbReference type="EMBL" id="PYE51085.1"/>
    </source>
</evidence>
<evidence type="ECO:0000313" key="3">
    <source>
        <dbReference type="Proteomes" id="UP000248326"/>
    </source>
</evidence>
<feature type="compositionally biased region" description="Acidic residues" evidence="1">
    <location>
        <begin position="121"/>
        <end position="137"/>
    </location>
</feature>